<dbReference type="KEGG" id="asn:106722119"/>
<dbReference type="InParanoid" id="A0A3Q0GJB3"/>
<evidence type="ECO:0000259" key="4">
    <source>
        <dbReference type="PROSITE" id="PS50181"/>
    </source>
</evidence>
<dbReference type="PANTHER" id="PTHR13318">
    <property type="entry name" value="PARTNER OF PAIRED, ISOFORM B-RELATED"/>
    <property type="match status" value="1"/>
</dbReference>
<keyword evidence="2" id="KW-0833">Ubl conjugation pathway</keyword>
<feature type="region of interest" description="Disordered" evidence="3">
    <location>
        <begin position="481"/>
        <end position="504"/>
    </location>
</feature>
<evidence type="ECO:0000313" key="6">
    <source>
        <dbReference type="RefSeq" id="XP_025058298.1"/>
    </source>
</evidence>
<dbReference type="SMART" id="SM00256">
    <property type="entry name" value="FBOX"/>
    <property type="match status" value="1"/>
</dbReference>
<evidence type="ECO:0000256" key="2">
    <source>
        <dbReference type="ARBA" id="ARBA00022786"/>
    </source>
</evidence>
<dbReference type="GO" id="GO:0031146">
    <property type="term" value="P:SCF-dependent proteasomal ubiquitin-dependent protein catabolic process"/>
    <property type="evidence" value="ECO:0007669"/>
    <property type="project" value="TreeGrafter"/>
</dbReference>
<feature type="region of interest" description="Disordered" evidence="3">
    <location>
        <begin position="768"/>
        <end position="787"/>
    </location>
</feature>
<dbReference type="CDD" id="cd22139">
    <property type="entry name" value="F-box_unchar"/>
    <property type="match status" value="1"/>
</dbReference>
<dbReference type="PANTHER" id="PTHR13318:SF235">
    <property type="entry name" value="F-BOX DOMAIN-CONTAINING PROTEIN"/>
    <property type="match status" value="1"/>
</dbReference>
<name>A0A3Q0GJB3_ALLSI</name>
<dbReference type="SUPFAM" id="SSF52047">
    <property type="entry name" value="RNI-like"/>
    <property type="match status" value="1"/>
</dbReference>
<organism evidence="5 6">
    <name type="scientific">Alligator sinensis</name>
    <name type="common">Chinese alligator</name>
    <dbReference type="NCBI Taxonomy" id="38654"/>
    <lineage>
        <taxon>Eukaryota</taxon>
        <taxon>Metazoa</taxon>
        <taxon>Chordata</taxon>
        <taxon>Craniata</taxon>
        <taxon>Vertebrata</taxon>
        <taxon>Euteleostomi</taxon>
        <taxon>Archelosauria</taxon>
        <taxon>Archosauria</taxon>
        <taxon>Crocodylia</taxon>
        <taxon>Alligatoridae</taxon>
        <taxon>Alligatorinae</taxon>
        <taxon>Alligator</taxon>
    </lineage>
</organism>
<dbReference type="InterPro" id="IPR001810">
    <property type="entry name" value="F-box_dom"/>
</dbReference>
<dbReference type="Pfam" id="PF25372">
    <property type="entry name" value="DUF7885"/>
    <property type="match status" value="1"/>
</dbReference>
<dbReference type="GeneID" id="106722119"/>
<reference evidence="6" key="1">
    <citation type="submission" date="2025-08" db="UniProtKB">
        <authorList>
            <consortium name="RefSeq"/>
        </authorList>
    </citation>
    <scope>IDENTIFICATION</scope>
</reference>
<sequence>MEDLFDKTSERLQAEIIHETDTPHTRDLKVLRAKRLAYYGRTKTVCSSTGNTPSSKSSGAEGLHSVVNIKEKDQTSPSNSPQQLNDATNGKKLLIQKSSGICQEEQQATITEPEMQRKCMGQNCILELDHRLLEDVSVPETQKLKHVVSWAQLFLSNTHEEDNALKNSRSSQGLIFSHGKEIEIVPDSKRKETSSSDSFFFELGDGIDFSAHGNTCKSSSLHAVSEHVDNLEGAEECTSPDLLRESTLSTENKCYSNICISREIETITMDMRARRDPAISQSGQLAVAYQTHNSKDKYFQNNSKTAMSSEILCIQPHPFDSCSSKTVNVLHENTATCFWLPLSDSSDEECTDRIVKTREPSKCYAEIEGHKNPTCSILPPKGEKIKHLGSDVLEGSNTFLRRKNDSSGKWTKGEKCVLKNQERDNQKDFILVLKAENFKESKVITDHFQEQAGKSCNLSSTESQKRKDDLEELMLNFTFLKRERDQRDQPTSEHEEGGDRTFEVRKHVGEEQTNSIFSGASSVKNTDMACKREQTKIELKLSRKDQAMQNSNHFLNLLANSPETPPYFKVCPDCASLNYPHVNCCNRCDCALLTGLIQSREDNMEPKCKMTRGNVMNEQNRCFFNPVIKSEQVLESSSEVSPKTSKNSDDGKEFCWEDEPLLNSDCDIGVLDKYYFYLNYLNKTRSLHPREGQESFPFQELNGFSKEQRFAKCLKSKVVEQKETEETNSDCRDFELNCVSSDCKYSELNRNADAIEQEKSQVEELKMLERESASESDSPSTIKEKKNSQVLIDKKLSETKSIRMEVTGSKRHWEKSSIAWSSYSHGELKSSSHCIQRPVSAGVGKKRVSDLSQSIQLSEGFIRYRQTKTHPSPQPEKSQHKPSNQATTVTFVKTINAWTNYKKPCKSTLQDSEGALHWDTDSDSNLSMWQLLPDELWLCIFSFLSQKELSQVAQVCHRFHCLARDESFWGQIHIVDCHCLNDEWLIRLGLHHPQCFSLYHCHDETWRITEEGLKQFFQHCKESLKELNTTSCSGPTLRGDIILYHASTFCNKLTSVDISWTGATDLGIIALAEASVSLQSLSANGCQITDDAVNALIEKHGKRLSKIEVFGCHALTAKSLSSIAEECPNLQTLNIGRVPEVTHVCLSNIVKHLKKLSALNVTGLSVVRDHVVHFIVTQCPKLESLILSSCSQVTDLSLVEISTYLQTIRYLDVSSCKKVTDIGVQALAGSCHQLYYLDLSSTGTSKRGVCLLASFCHSSLECVKLNFCKNITLDAVKKLCKKCKRLKMLHLYGCCFSRDWESIKEISKTIKVFHDLSAPAINILVE</sequence>
<feature type="domain" description="F-box" evidence="4">
    <location>
        <begin position="926"/>
        <end position="972"/>
    </location>
</feature>
<dbReference type="Pfam" id="PF13516">
    <property type="entry name" value="LRR_6"/>
    <property type="match status" value="1"/>
</dbReference>
<dbReference type="PROSITE" id="PS50181">
    <property type="entry name" value="FBOX"/>
    <property type="match status" value="1"/>
</dbReference>
<dbReference type="SUPFAM" id="SSF81383">
    <property type="entry name" value="F-box domain"/>
    <property type="match status" value="1"/>
</dbReference>
<dbReference type="InterPro" id="IPR032675">
    <property type="entry name" value="LRR_dom_sf"/>
</dbReference>
<dbReference type="GO" id="GO:0019005">
    <property type="term" value="C:SCF ubiquitin ligase complex"/>
    <property type="evidence" value="ECO:0007669"/>
    <property type="project" value="TreeGrafter"/>
</dbReference>
<dbReference type="InterPro" id="IPR036047">
    <property type="entry name" value="F-box-like_dom_sf"/>
</dbReference>
<evidence type="ECO:0000256" key="1">
    <source>
        <dbReference type="ARBA" id="ARBA00022614"/>
    </source>
</evidence>
<dbReference type="Gene3D" id="3.80.10.10">
    <property type="entry name" value="Ribonuclease Inhibitor"/>
    <property type="match status" value="2"/>
</dbReference>
<protein>
    <submittedName>
        <fullName evidence="6">Uncharacterized protein LOC106722119</fullName>
    </submittedName>
</protein>
<evidence type="ECO:0000256" key="3">
    <source>
        <dbReference type="SAM" id="MobiDB-lite"/>
    </source>
</evidence>
<gene>
    <name evidence="6" type="primary">LOC106722119</name>
</gene>
<dbReference type="InterPro" id="IPR006553">
    <property type="entry name" value="Leu-rich_rpt_Cys-con_subtyp"/>
</dbReference>
<dbReference type="InterPro" id="IPR001611">
    <property type="entry name" value="Leu-rich_rpt"/>
</dbReference>
<dbReference type="RefSeq" id="XP_025058298.1">
    <property type="nucleotide sequence ID" value="XM_025202513.1"/>
</dbReference>
<dbReference type="SMART" id="SM00367">
    <property type="entry name" value="LRR_CC"/>
    <property type="match status" value="8"/>
</dbReference>
<dbReference type="Proteomes" id="UP000189705">
    <property type="component" value="Unplaced"/>
</dbReference>
<evidence type="ECO:0000313" key="5">
    <source>
        <dbReference type="Proteomes" id="UP000189705"/>
    </source>
</evidence>
<dbReference type="STRING" id="38654.A0A3Q0GJB3"/>
<dbReference type="Pfam" id="PF12937">
    <property type="entry name" value="F-box-like"/>
    <property type="match status" value="1"/>
</dbReference>
<keyword evidence="5" id="KW-1185">Reference proteome</keyword>
<dbReference type="InterPro" id="IPR057207">
    <property type="entry name" value="FBXL15_LRR"/>
</dbReference>
<accession>A0A3Q0GJB3</accession>
<proteinExistence type="predicted"/>
<keyword evidence="1" id="KW-0433">Leucine-rich repeat</keyword>